<organism evidence="2">
    <name type="scientific">bioreactor metagenome</name>
    <dbReference type="NCBI Taxonomy" id="1076179"/>
    <lineage>
        <taxon>unclassified sequences</taxon>
        <taxon>metagenomes</taxon>
        <taxon>ecological metagenomes</taxon>
    </lineage>
</organism>
<dbReference type="EMBL" id="VSSQ01010690">
    <property type="protein sequence ID" value="MPM44971.1"/>
    <property type="molecule type" value="Genomic_DNA"/>
</dbReference>
<gene>
    <name evidence="2" type="ORF">SDC9_91656</name>
</gene>
<feature type="transmembrane region" description="Helical" evidence="1">
    <location>
        <begin position="41"/>
        <end position="60"/>
    </location>
</feature>
<keyword evidence="1" id="KW-1133">Transmembrane helix</keyword>
<proteinExistence type="predicted"/>
<evidence type="ECO:0000313" key="2">
    <source>
        <dbReference type="EMBL" id="MPM44971.1"/>
    </source>
</evidence>
<feature type="transmembrane region" description="Helical" evidence="1">
    <location>
        <begin position="220"/>
        <end position="244"/>
    </location>
</feature>
<evidence type="ECO:0000256" key="1">
    <source>
        <dbReference type="SAM" id="Phobius"/>
    </source>
</evidence>
<feature type="transmembrane region" description="Helical" evidence="1">
    <location>
        <begin position="120"/>
        <end position="136"/>
    </location>
</feature>
<feature type="transmembrane region" description="Helical" evidence="1">
    <location>
        <begin position="256"/>
        <end position="274"/>
    </location>
</feature>
<reference evidence="2" key="1">
    <citation type="submission" date="2019-08" db="EMBL/GenBank/DDBJ databases">
        <authorList>
            <person name="Kucharzyk K."/>
            <person name="Murdoch R.W."/>
            <person name="Higgins S."/>
            <person name="Loffler F."/>
        </authorList>
    </citation>
    <scope>NUCLEOTIDE SEQUENCE</scope>
</reference>
<evidence type="ECO:0008006" key="3">
    <source>
        <dbReference type="Google" id="ProtNLM"/>
    </source>
</evidence>
<feature type="transmembrane region" description="Helical" evidence="1">
    <location>
        <begin position="67"/>
        <end position="84"/>
    </location>
</feature>
<feature type="transmembrane region" description="Helical" evidence="1">
    <location>
        <begin position="9"/>
        <end position="29"/>
    </location>
</feature>
<feature type="transmembrane region" description="Helical" evidence="1">
    <location>
        <begin position="173"/>
        <end position="193"/>
    </location>
</feature>
<feature type="transmembrane region" description="Helical" evidence="1">
    <location>
        <begin position="406"/>
        <end position="439"/>
    </location>
</feature>
<name>A0A644ZYE9_9ZZZZ</name>
<keyword evidence="1" id="KW-0812">Transmembrane</keyword>
<protein>
    <recommendedName>
        <fullName evidence="3">Conjugal transfer protein TraL</fullName>
    </recommendedName>
</protein>
<feature type="transmembrane region" description="Helical" evidence="1">
    <location>
        <begin position="142"/>
        <end position="161"/>
    </location>
</feature>
<feature type="transmembrane region" description="Helical" evidence="1">
    <location>
        <begin position="96"/>
        <end position="113"/>
    </location>
</feature>
<feature type="transmembrane region" description="Helical" evidence="1">
    <location>
        <begin position="342"/>
        <end position="360"/>
    </location>
</feature>
<feature type="transmembrane region" description="Helical" evidence="1">
    <location>
        <begin position="315"/>
        <end position="336"/>
    </location>
</feature>
<keyword evidence="1" id="KW-0472">Membrane</keyword>
<dbReference type="AlphaFoldDB" id="A0A644ZYE9"/>
<accession>A0A644ZYE9</accession>
<comment type="caution">
    <text evidence="2">The sequence shown here is derived from an EMBL/GenBank/DDBJ whole genome shotgun (WGS) entry which is preliminary data.</text>
</comment>
<sequence>MRLSGKRTWVPFLATGAGAALFLLMLYMAGSLRQGGPGQRLAAVLLLLALGILALLILAGQGYSRQVVLACLLPVALALLLRLVCLDHITLDFEDFLAPWAAAFRAGGGFAAVRRSIGNYNVPYLYFMAAISYVAFPDLYAIKLFSILFDVLLAWGGLRLVRILCPDNRQRPLIAFLALLFLPTVVLNGAYWGQCDSIYAALLLHALACALEDKPSGSMFLLALAFSFKLQAIFLLPLWCVLWYSGRVRLRQLLQFPLWYALTIAPALLLGKPLKDVLGVYLGQMGQYTTALTYNAPSVYALLPRGLRVDTGRAALAGILAAFLLVLALLAVLFLVRKRMTAELVLTAAVILAVGVPFLLPYMHERYFFTADVLTLVWACAIPRRLSAAVGTQLASLGGYHAYLRLRYAIPVAVAGLSFPMGVEAALLLAVLTGSIAILWKRIGHSIQ</sequence>